<keyword evidence="9" id="KW-1185">Reference proteome</keyword>
<dbReference type="AlphaFoldDB" id="A0A1K1MLX9"/>
<proteinExistence type="predicted"/>
<evidence type="ECO:0000256" key="2">
    <source>
        <dbReference type="ARBA" id="ARBA00023015"/>
    </source>
</evidence>
<dbReference type="SMART" id="SM00342">
    <property type="entry name" value="HTH_ARAC"/>
    <property type="match status" value="1"/>
</dbReference>
<evidence type="ECO:0000259" key="7">
    <source>
        <dbReference type="PROSITE" id="PS01124"/>
    </source>
</evidence>
<keyword evidence="1" id="KW-0597">Phosphoprotein</keyword>
<dbReference type="GO" id="GO:0043565">
    <property type="term" value="F:sequence-specific DNA binding"/>
    <property type="evidence" value="ECO:0007669"/>
    <property type="project" value="InterPro"/>
</dbReference>
<dbReference type="InterPro" id="IPR018062">
    <property type="entry name" value="HTH_AraC-typ_CS"/>
</dbReference>
<protein>
    <submittedName>
        <fullName evidence="8">AraC-type DNA-binding protein</fullName>
    </submittedName>
</protein>
<accession>A0A1K1MLX9</accession>
<dbReference type="PRINTS" id="PR00032">
    <property type="entry name" value="HTHARAC"/>
</dbReference>
<evidence type="ECO:0000313" key="8">
    <source>
        <dbReference type="EMBL" id="SFW24099.1"/>
    </source>
</evidence>
<dbReference type="GO" id="GO:0000155">
    <property type="term" value="F:phosphorelay sensor kinase activity"/>
    <property type="evidence" value="ECO:0007669"/>
    <property type="project" value="TreeGrafter"/>
</dbReference>
<keyword evidence="2" id="KW-0805">Transcription regulation</keyword>
<keyword evidence="4" id="KW-0804">Transcription</keyword>
<keyword evidence="6" id="KW-1133">Transmembrane helix</keyword>
<dbReference type="PROSITE" id="PS00041">
    <property type="entry name" value="HTH_ARAC_FAMILY_1"/>
    <property type="match status" value="1"/>
</dbReference>
<dbReference type="PANTHER" id="PTHR43547:SF2">
    <property type="entry name" value="HYBRID SIGNAL TRANSDUCTION HISTIDINE KINASE C"/>
    <property type="match status" value="1"/>
</dbReference>
<dbReference type="Gene3D" id="2.130.10.10">
    <property type="entry name" value="YVTN repeat-like/Quinoprotein amine dehydrogenase"/>
    <property type="match status" value="2"/>
</dbReference>
<evidence type="ECO:0000256" key="6">
    <source>
        <dbReference type="SAM" id="Phobius"/>
    </source>
</evidence>
<feature type="coiled-coil region" evidence="5">
    <location>
        <begin position="692"/>
        <end position="744"/>
    </location>
</feature>
<dbReference type="PANTHER" id="PTHR43547">
    <property type="entry name" value="TWO-COMPONENT HISTIDINE KINASE"/>
    <property type="match status" value="1"/>
</dbReference>
<evidence type="ECO:0000256" key="4">
    <source>
        <dbReference type="ARBA" id="ARBA00023163"/>
    </source>
</evidence>
<dbReference type="EMBL" id="FPJE01000003">
    <property type="protein sequence ID" value="SFW24099.1"/>
    <property type="molecule type" value="Genomic_DNA"/>
</dbReference>
<dbReference type="InterPro" id="IPR015943">
    <property type="entry name" value="WD40/YVTN_repeat-like_dom_sf"/>
</dbReference>
<dbReference type="InterPro" id="IPR011110">
    <property type="entry name" value="Reg_prop"/>
</dbReference>
<dbReference type="InterPro" id="IPR018060">
    <property type="entry name" value="HTH_AraC"/>
</dbReference>
<evidence type="ECO:0000313" key="9">
    <source>
        <dbReference type="Proteomes" id="UP000182248"/>
    </source>
</evidence>
<keyword evidence="6" id="KW-0472">Membrane</keyword>
<evidence type="ECO:0000256" key="5">
    <source>
        <dbReference type="SAM" id="Coils"/>
    </source>
</evidence>
<dbReference type="GO" id="GO:0003700">
    <property type="term" value="F:DNA-binding transcription factor activity"/>
    <property type="evidence" value="ECO:0007669"/>
    <property type="project" value="InterPro"/>
</dbReference>
<dbReference type="Pfam" id="PF12833">
    <property type="entry name" value="HTH_18"/>
    <property type="match status" value="1"/>
</dbReference>
<dbReference type="Proteomes" id="UP000182248">
    <property type="component" value="Unassembled WGS sequence"/>
</dbReference>
<evidence type="ECO:0000256" key="3">
    <source>
        <dbReference type="ARBA" id="ARBA00023125"/>
    </source>
</evidence>
<evidence type="ECO:0000256" key="1">
    <source>
        <dbReference type="ARBA" id="ARBA00022553"/>
    </source>
</evidence>
<dbReference type="InterPro" id="IPR020449">
    <property type="entry name" value="Tscrpt_reg_AraC-type_HTH"/>
</dbReference>
<feature type="domain" description="HTH araC/xylS-type" evidence="7">
    <location>
        <begin position="1115"/>
        <end position="1214"/>
    </location>
</feature>
<keyword evidence="6" id="KW-0812">Transmembrane</keyword>
<dbReference type="InterPro" id="IPR009057">
    <property type="entry name" value="Homeodomain-like_sf"/>
</dbReference>
<dbReference type="STRING" id="1150368.SAMN02927921_00637"/>
<keyword evidence="3 8" id="KW-0238">DNA-binding</keyword>
<dbReference type="SUPFAM" id="SSF46689">
    <property type="entry name" value="Homeodomain-like"/>
    <property type="match status" value="1"/>
</dbReference>
<dbReference type="SUPFAM" id="SSF63829">
    <property type="entry name" value="Calcium-dependent phosphotriesterase"/>
    <property type="match status" value="1"/>
</dbReference>
<reference evidence="8 9" key="1">
    <citation type="submission" date="2016-11" db="EMBL/GenBank/DDBJ databases">
        <authorList>
            <person name="Jaros S."/>
            <person name="Januszkiewicz K."/>
            <person name="Wedrychowicz H."/>
        </authorList>
    </citation>
    <scope>NUCLEOTIDE SEQUENCE [LARGE SCALE GENOMIC DNA]</scope>
    <source>
        <strain evidence="8 9">CGMCC 1.12145</strain>
    </source>
</reference>
<dbReference type="SUPFAM" id="SSF52172">
    <property type="entry name" value="CheY-like"/>
    <property type="match status" value="1"/>
</dbReference>
<dbReference type="PROSITE" id="PS01124">
    <property type="entry name" value="HTH_ARAC_FAMILY_2"/>
    <property type="match status" value="1"/>
</dbReference>
<gene>
    <name evidence="8" type="ORF">SAMN02927921_00637</name>
</gene>
<dbReference type="InterPro" id="IPR013783">
    <property type="entry name" value="Ig-like_fold"/>
</dbReference>
<dbReference type="Gene3D" id="1.10.10.60">
    <property type="entry name" value="Homeodomain-like"/>
    <property type="match status" value="1"/>
</dbReference>
<organism evidence="8 9">
    <name type="scientific">Sinomicrobium oceani</name>
    <dbReference type="NCBI Taxonomy" id="1150368"/>
    <lineage>
        <taxon>Bacteria</taxon>
        <taxon>Pseudomonadati</taxon>
        <taxon>Bacteroidota</taxon>
        <taxon>Flavobacteriia</taxon>
        <taxon>Flavobacteriales</taxon>
        <taxon>Flavobacteriaceae</taxon>
        <taxon>Sinomicrobium</taxon>
    </lineage>
</organism>
<feature type="transmembrane region" description="Helical" evidence="6">
    <location>
        <begin position="664"/>
        <end position="682"/>
    </location>
</feature>
<sequence>MPGYAQQLKFNTFTTRDGLSNNSVYDIISDKDGMLWIGTWDGLNSFDGHTFTVYKHDLEDNSSIAGNVISAFVKDEHQNIWMLTDNKAVSRYLGDGRFQNYYFDHNIRELITDDNNTIRVCSDSSCFKLKDGKFVEIPFYSPGEDYQTTNLKNMLWAQFPGVTIKDILKDENGNIWYATREKGLFILPNTSENIYNNQFVNYTYDPYSEYSFKSNDIEKLYEDRFNNIWLAHKDGGISMVYKESQNINTIFPHPQRFPHLPNETIRAITKDHNSSIWLGYYTRGLYYYSEEAGCYLHYPIEETRTTPDWGRIRSLHTASDGSLWAGTYAGLIHITGKTYELLSAEDHKDFPNNRNYAFLETEDSLWIACWGGLALYNKSKSSFAYFPGREKLDKYHFRQLVKDGNSIALASENHGMVLLNIRTGETEEINLNAGLTGNSVYYIYTDPETGYYWIATLGGITVYDLSNRIVIRRITEENGLPSHMVYSLLPNRDALWVSTTKGIASIDKRDFSINTFPPEEGWQGAEFSEGSYYQDNKGMLYFGGIHGLNYFQPEAMTLQLPEPKLKIKIDHKENYTESYTKTYSDNSLHAELIPVSFSKRKTTVFYQLEGYDKNWIPLNDTAIHYDHLQPGSYRLLVRKGDDANASISSVITLTIAPPFYKTPWFFILLIVVVLSIVLIYSYRKHRISIGNQRKLEEKIQQRTRTIEDQKDTLIRINEDLDRKNREVSDQKDQLLRYYQQLKDKDFEIEKFKTFILSEFKPPIHHILNQLETIKLSPSVKDQLSEQVDILLRALEEWKYLDQVEELGDIRKVPVKLKDFAEGLTPQLSGSKTRLEIRFSGQEKEKMILMDSLRFKLLIRYITTDLLKYIEKEHRLFVEVSLQTRQILVSLSTQSNMVTTNWENISLFSPYYRAFQSLIRDMEGELHLNPKNTTLQITIQLPVTYADAEQGEDTRILWKHLNTKKHLPKDKKNVLVHCAAYDMAIAQQLLDDKNINLIFEDDAANLQTALKQLDIHGFVIYDLPFSHDLIRSLRQKDKYLPGIYISERLNVNFREHLIELGIDSVINLPTRKHFIIKTLHSLLRKGEAYQREKNRFPMLASHEGEEMMTPHEKLAQKGLDLIQQQLGNPSFNVEQLIADLEISRAKCYRVFKEVFNQAPSEVIHELRLQKSSYLLQKKSLNISEISFECGFNDPKYFSKAFKKRYGHNPRQYRNQKESQAN</sequence>
<dbReference type="Gene3D" id="2.60.40.10">
    <property type="entry name" value="Immunoglobulins"/>
    <property type="match status" value="1"/>
</dbReference>
<dbReference type="Pfam" id="PF07494">
    <property type="entry name" value="Reg_prop"/>
    <property type="match status" value="1"/>
</dbReference>
<name>A0A1K1MLX9_9FLAO</name>
<dbReference type="InterPro" id="IPR011006">
    <property type="entry name" value="CheY-like_superfamily"/>
</dbReference>
<keyword evidence="5" id="KW-0175">Coiled coil</keyword>